<organism evidence="1 2">
    <name type="scientific">Roseibacillus ishigakijimensis</name>
    <dbReference type="NCBI Taxonomy" id="454146"/>
    <lineage>
        <taxon>Bacteria</taxon>
        <taxon>Pseudomonadati</taxon>
        <taxon>Verrucomicrobiota</taxon>
        <taxon>Verrucomicrobiia</taxon>
        <taxon>Verrucomicrobiales</taxon>
        <taxon>Verrucomicrobiaceae</taxon>
        <taxon>Roseibacillus</taxon>
    </lineage>
</organism>
<sequence length="201" mass="23357">MRKQVRPPAPDVFQKHADSWNARWVALRAKNPSARFSWYSAEGQTARDWALPALKVMNQGHCSFCDNFPLDAGDHPIEHLRPKTHPDYQHLAYAWENLYYCCTTSCNGFKRERFDEEVLSPDADDFEPLRYFYFDTTTGEVLPHPSASAANQKRAKVTIDLFGLNKDERPKLRRLEIQKWAGQQENSNLNVDDFGYREFLA</sequence>
<protein>
    <submittedName>
        <fullName evidence="1">TIGR02646 family protein</fullName>
    </submittedName>
</protein>
<evidence type="ECO:0000313" key="2">
    <source>
        <dbReference type="Proteomes" id="UP000604083"/>
    </source>
</evidence>
<dbReference type="InterPro" id="IPR013467">
    <property type="entry name" value="HNH78-like"/>
</dbReference>
<evidence type="ECO:0000313" key="1">
    <source>
        <dbReference type="EMBL" id="MBK1833924.1"/>
    </source>
</evidence>
<keyword evidence="2" id="KW-1185">Reference proteome</keyword>
<dbReference type="Proteomes" id="UP000604083">
    <property type="component" value="Unassembled WGS sequence"/>
</dbReference>
<gene>
    <name evidence="1" type="ORF">JIN78_07625</name>
</gene>
<dbReference type="AlphaFoldDB" id="A0A934RM56"/>
<name>A0A934RM56_9BACT</name>
<dbReference type="EMBL" id="JAENIO010000015">
    <property type="protein sequence ID" value="MBK1833924.1"/>
    <property type="molecule type" value="Genomic_DNA"/>
</dbReference>
<comment type="caution">
    <text evidence="1">The sequence shown here is derived from an EMBL/GenBank/DDBJ whole genome shotgun (WGS) entry which is preliminary data.</text>
</comment>
<dbReference type="RefSeq" id="WP_200391358.1">
    <property type="nucleotide sequence ID" value="NZ_JAENIO010000015.1"/>
</dbReference>
<reference evidence="1" key="1">
    <citation type="submission" date="2021-01" db="EMBL/GenBank/DDBJ databases">
        <title>Modified the classification status of verrucomicrobia.</title>
        <authorList>
            <person name="Feng X."/>
        </authorList>
    </citation>
    <scope>NUCLEOTIDE SEQUENCE</scope>
    <source>
        <strain evidence="1">KCTC 12986</strain>
    </source>
</reference>
<accession>A0A934RM56</accession>
<dbReference type="NCBIfam" id="TIGR02646">
    <property type="entry name" value="retron system putative HNH endonuclease"/>
    <property type="match status" value="1"/>
</dbReference>
<proteinExistence type="predicted"/>